<evidence type="ECO:0008006" key="9">
    <source>
        <dbReference type="Google" id="ProtNLM"/>
    </source>
</evidence>
<proteinExistence type="inferred from homology"/>
<keyword evidence="5 6" id="KW-0472">Membrane</keyword>
<organism evidence="7 8">
    <name type="scientific">candidate division WWE3 bacterium RIFCSPLOWO2_01_FULL_39_13</name>
    <dbReference type="NCBI Taxonomy" id="1802624"/>
    <lineage>
        <taxon>Bacteria</taxon>
        <taxon>Katanobacteria</taxon>
    </lineage>
</organism>
<name>A0A1F4V4J9_UNCKA</name>
<protein>
    <recommendedName>
        <fullName evidence="9">AI-2E family transporter</fullName>
    </recommendedName>
</protein>
<feature type="transmembrane region" description="Helical" evidence="6">
    <location>
        <begin position="12"/>
        <end position="29"/>
    </location>
</feature>
<feature type="transmembrane region" description="Helical" evidence="6">
    <location>
        <begin position="132"/>
        <end position="158"/>
    </location>
</feature>
<dbReference type="InterPro" id="IPR002549">
    <property type="entry name" value="AI-2E-like"/>
</dbReference>
<dbReference type="AlphaFoldDB" id="A0A1F4V4J9"/>
<dbReference type="STRING" id="1802624.A2982_01370"/>
<dbReference type="GO" id="GO:0055085">
    <property type="term" value="P:transmembrane transport"/>
    <property type="evidence" value="ECO:0007669"/>
    <property type="project" value="TreeGrafter"/>
</dbReference>
<comment type="similarity">
    <text evidence="2">Belongs to the autoinducer-2 exporter (AI-2E) (TC 2.A.86) family.</text>
</comment>
<dbReference type="Pfam" id="PF01594">
    <property type="entry name" value="AI-2E_transport"/>
    <property type="match status" value="1"/>
</dbReference>
<reference evidence="7 8" key="1">
    <citation type="journal article" date="2016" name="Nat. Commun.">
        <title>Thousands of microbial genomes shed light on interconnected biogeochemical processes in an aquifer system.</title>
        <authorList>
            <person name="Anantharaman K."/>
            <person name="Brown C.T."/>
            <person name="Hug L.A."/>
            <person name="Sharon I."/>
            <person name="Castelle C.J."/>
            <person name="Probst A.J."/>
            <person name="Thomas B.C."/>
            <person name="Singh A."/>
            <person name="Wilkins M.J."/>
            <person name="Karaoz U."/>
            <person name="Brodie E.L."/>
            <person name="Williams K.H."/>
            <person name="Hubbard S.S."/>
            <person name="Banfield J.F."/>
        </authorList>
    </citation>
    <scope>NUCLEOTIDE SEQUENCE [LARGE SCALE GENOMIC DNA]</scope>
</reference>
<feature type="transmembrane region" description="Helical" evidence="6">
    <location>
        <begin position="198"/>
        <end position="230"/>
    </location>
</feature>
<evidence type="ECO:0000256" key="6">
    <source>
        <dbReference type="SAM" id="Phobius"/>
    </source>
</evidence>
<feature type="transmembrane region" description="Helical" evidence="6">
    <location>
        <begin position="242"/>
        <end position="267"/>
    </location>
</feature>
<dbReference type="EMBL" id="MEVH01000005">
    <property type="protein sequence ID" value="OGC52125.1"/>
    <property type="molecule type" value="Genomic_DNA"/>
</dbReference>
<feature type="transmembrane region" description="Helical" evidence="6">
    <location>
        <begin position="304"/>
        <end position="325"/>
    </location>
</feature>
<sequence>MKDQNIVISTRTIFILLLIGLLFWMAWIIKPVLLALFVSLILALALEPAVLWLNSRKVPHGVSVLTVVLAVFILVVSLATVAIVPFVHQAQNLIIGFPKYLDNLSSAPGYEEYAVKFYDALINQISQTSGNIIGATIGAFSGALSTVIVLVFTVYILLDFENIRKKFIGFLPEANRDEIQNLVTRIEKKLGGWLRGQIILMLIIGVATYIGLAMLGLDFSLALAVTAGLFEIVPIIGPILSLIPAVIIGFVVSPVMGFAVIGLYLLIQQMENHLIVPKVMQRAVGLNPLVTIVALMVGGKLLGLVGAVLAIPLAIIVLEVVKFAIKSSRR</sequence>
<evidence type="ECO:0000313" key="8">
    <source>
        <dbReference type="Proteomes" id="UP000178771"/>
    </source>
</evidence>
<evidence type="ECO:0000256" key="2">
    <source>
        <dbReference type="ARBA" id="ARBA00009773"/>
    </source>
</evidence>
<evidence type="ECO:0000256" key="5">
    <source>
        <dbReference type="ARBA" id="ARBA00023136"/>
    </source>
</evidence>
<accession>A0A1F4V4J9</accession>
<comment type="subcellular location">
    <subcellularLocation>
        <location evidence="1">Membrane</location>
        <topology evidence="1">Multi-pass membrane protein</topology>
    </subcellularLocation>
</comment>
<dbReference type="PANTHER" id="PTHR21716:SF62">
    <property type="entry name" value="TRANSPORT PROTEIN YDBI-RELATED"/>
    <property type="match status" value="1"/>
</dbReference>
<dbReference type="Proteomes" id="UP000178771">
    <property type="component" value="Unassembled WGS sequence"/>
</dbReference>
<evidence type="ECO:0000256" key="4">
    <source>
        <dbReference type="ARBA" id="ARBA00022989"/>
    </source>
</evidence>
<feature type="transmembrane region" description="Helical" evidence="6">
    <location>
        <begin position="35"/>
        <end position="53"/>
    </location>
</feature>
<evidence type="ECO:0000256" key="1">
    <source>
        <dbReference type="ARBA" id="ARBA00004141"/>
    </source>
</evidence>
<evidence type="ECO:0000256" key="3">
    <source>
        <dbReference type="ARBA" id="ARBA00022692"/>
    </source>
</evidence>
<evidence type="ECO:0000313" key="7">
    <source>
        <dbReference type="EMBL" id="OGC52125.1"/>
    </source>
</evidence>
<dbReference type="GO" id="GO:0016020">
    <property type="term" value="C:membrane"/>
    <property type="evidence" value="ECO:0007669"/>
    <property type="project" value="UniProtKB-SubCell"/>
</dbReference>
<keyword evidence="4 6" id="KW-1133">Transmembrane helix</keyword>
<keyword evidence="3 6" id="KW-0812">Transmembrane</keyword>
<gene>
    <name evidence="7" type="ORF">A2982_01370</name>
</gene>
<feature type="transmembrane region" description="Helical" evidence="6">
    <location>
        <begin position="65"/>
        <end position="87"/>
    </location>
</feature>
<dbReference type="PANTHER" id="PTHR21716">
    <property type="entry name" value="TRANSMEMBRANE PROTEIN"/>
    <property type="match status" value="1"/>
</dbReference>
<comment type="caution">
    <text evidence="7">The sequence shown here is derived from an EMBL/GenBank/DDBJ whole genome shotgun (WGS) entry which is preliminary data.</text>
</comment>